<dbReference type="PANTHER" id="PTHR30472">
    <property type="entry name" value="FERRIC ENTEROBACTIN TRANSPORT SYSTEM PERMEASE PROTEIN"/>
    <property type="match status" value="1"/>
</dbReference>
<feature type="transmembrane region" description="Helical" evidence="8">
    <location>
        <begin position="326"/>
        <end position="343"/>
    </location>
</feature>
<dbReference type="InterPro" id="IPR037294">
    <property type="entry name" value="ABC_BtuC-like"/>
</dbReference>
<evidence type="ECO:0000256" key="3">
    <source>
        <dbReference type="ARBA" id="ARBA00022448"/>
    </source>
</evidence>
<dbReference type="RefSeq" id="WP_083362714.1">
    <property type="nucleotide sequence ID" value="NZ_LT629742.1"/>
</dbReference>
<keyword evidence="5 8" id="KW-0812">Transmembrane</keyword>
<dbReference type="CDD" id="cd06550">
    <property type="entry name" value="TM_ABC_iron-siderophores_like"/>
    <property type="match status" value="1"/>
</dbReference>
<dbReference type="Pfam" id="PF01032">
    <property type="entry name" value="FecCD"/>
    <property type="match status" value="1"/>
</dbReference>
<evidence type="ECO:0000313" key="10">
    <source>
        <dbReference type="Proteomes" id="UP000181956"/>
    </source>
</evidence>
<dbReference type="SUPFAM" id="SSF81345">
    <property type="entry name" value="ABC transporter involved in vitamin B12 uptake, BtuC"/>
    <property type="match status" value="1"/>
</dbReference>
<keyword evidence="3" id="KW-0813">Transport</keyword>
<dbReference type="GO" id="GO:0022857">
    <property type="term" value="F:transmembrane transporter activity"/>
    <property type="evidence" value="ECO:0007669"/>
    <property type="project" value="InterPro"/>
</dbReference>
<keyword evidence="7 8" id="KW-0472">Membrane</keyword>
<protein>
    <submittedName>
        <fullName evidence="9">Iron complex transport system permease protein</fullName>
    </submittedName>
</protein>
<name>A0A1H1N9P9_9MICO</name>
<evidence type="ECO:0000256" key="1">
    <source>
        <dbReference type="ARBA" id="ARBA00004651"/>
    </source>
</evidence>
<dbReference type="EMBL" id="LT629742">
    <property type="protein sequence ID" value="SDR95590.1"/>
    <property type="molecule type" value="Genomic_DNA"/>
</dbReference>
<dbReference type="Proteomes" id="UP000181956">
    <property type="component" value="Chromosome I"/>
</dbReference>
<dbReference type="FunFam" id="1.10.3470.10:FF:000001">
    <property type="entry name" value="Vitamin B12 ABC transporter permease BtuC"/>
    <property type="match status" value="1"/>
</dbReference>
<gene>
    <name evidence="9" type="ORF">SAMN04489834_0589</name>
</gene>
<sequence length="380" mass="37870">MVSPSPAAPPAETARLVVPGAPNDKSRSLGAVARGRGRGRTGVVAAVLGLALAASVLLAIAIGPADLSPSEVLASVLHHLGLGGLFGLEPLSPLRDGIVWELRLPRVLTAAAVGAGLALCGTVMQALMRNPLADPYLLGLSSGASLGAVSVIVLGAAIALPVAAFLGALLALGATLLLAGGGGGLSPSRTILGGLAVSAIFGALTSLVIFWSATGDSYREILNWLLGSLAGARWPAVVIAGAALLVIGLPLLFSGTVLDAFAFGDTAASALGIPVTRVRWLLLGATALLTGALVAVSGAIGFVGLVLPHAVRLLVSRGGAGPGHRALLPLSALAGAIFLVWMDTGARTLFDPRELPVGILTAIVGGPVFALIMLRNRRVG</sequence>
<feature type="transmembrane region" description="Helical" evidence="8">
    <location>
        <begin position="43"/>
        <end position="64"/>
    </location>
</feature>
<organism evidence="9 10">
    <name type="scientific">Microterricola viridarii</name>
    <dbReference type="NCBI Taxonomy" id="412690"/>
    <lineage>
        <taxon>Bacteria</taxon>
        <taxon>Bacillati</taxon>
        <taxon>Actinomycetota</taxon>
        <taxon>Actinomycetes</taxon>
        <taxon>Micrococcales</taxon>
        <taxon>Microbacteriaceae</taxon>
        <taxon>Microterricola</taxon>
    </lineage>
</organism>
<feature type="transmembrane region" description="Helical" evidence="8">
    <location>
        <begin position="234"/>
        <end position="253"/>
    </location>
</feature>
<dbReference type="PANTHER" id="PTHR30472:SF67">
    <property type="entry name" value="PERMEASE OF ABC TRANSPORTER-RELATED"/>
    <property type="match status" value="1"/>
</dbReference>
<feature type="transmembrane region" description="Helical" evidence="8">
    <location>
        <begin position="148"/>
        <end position="179"/>
    </location>
</feature>
<dbReference type="GO" id="GO:0033214">
    <property type="term" value="P:siderophore-iron import into cell"/>
    <property type="evidence" value="ECO:0007669"/>
    <property type="project" value="TreeGrafter"/>
</dbReference>
<feature type="transmembrane region" description="Helical" evidence="8">
    <location>
        <begin position="107"/>
        <end position="128"/>
    </location>
</feature>
<comment type="subcellular location">
    <subcellularLocation>
        <location evidence="1">Cell membrane</location>
        <topology evidence="1">Multi-pass membrane protein</topology>
    </subcellularLocation>
</comment>
<proteinExistence type="inferred from homology"/>
<dbReference type="AlphaFoldDB" id="A0A1H1N9P9"/>
<dbReference type="NCBIfam" id="TIGR03869">
    <property type="entry name" value="F420-0_ABCperm"/>
    <property type="match status" value="1"/>
</dbReference>
<keyword evidence="4" id="KW-1003">Cell membrane</keyword>
<dbReference type="STRING" id="412690.SAMN04489834_0589"/>
<comment type="similarity">
    <text evidence="2">Belongs to the binding-protein-dependent transport system permease family. FecCD subfamily.</text>
</comment>
<dbReference type="Gene3D" id="1.10.3470.10">
    <property type="entry name" value="ABC transporter involved in vitamin B12 uptake, BtuC"/>
    <property type="match status" value="1"/>
</dbReference>
<evidence type="ECO:0000256" key="5">
    <source>
        <dbReference type="ARBA" id="ARBA00022692"/>
    </source>
</evidence>
<dbReference type="InterPro" id="IPR000522">
    <property type="entry name" value="ABC_transptr_permease_BtuC"/>
</dbReference>
<keyword evidence="10" id="KW-1185">Reference proteome</keyword>
<dbReference type="InterPro" id="IPR022410">
    <property type="entry name" value="ABC_transptr_permease_F420-0"/>
</dbReference>
<evidence type="ECO:0000256" key="6">
    <source>
        <dbReference type="ARBA" id="ARBA00022989"/>
    </source>
</evidence>
<evidence type="ECO:0000256" key="8">
    <source>
        <dbReference type="SAM" id="Phobius"/>
    </source>
</evidence>
<keyword evidence="6 8" id="KW-1133">Transmembrane helix</keyword>
<dbReference type="OrthoDB" id="9782305at2"/>
<evidence type="ECO:0000313" key="9">
    <source>
        <dbReference type="EMBL" id="SDR95590.1"/>
    </source>
</evidence>
<feature type="transmembrane region" description="Helical" evidence="8">
    <location>
        <begin position="355"/>
        <end position="374"/>
    </location>
</feature>
<evidence type="ECO:0000256" key="2">
    <source>
        <dbReference type="ARBA" id="ARBA00007935"/>
    </source>
</evidence>
<reference evidence="10" key="1">
    <citation type="submission" date="2016-10" db="EMBL/GenBank/DDBJ databases">
        <authorList>
            <person name="Varghese N."/>
            <person name="Submissions S."/>
        </authorList>
    </citation>
    <scope>NUCLEOTIDE SEQUENCE [LARGE SCALE GENOMIC DNA]</scope>
    <source>
        <strain evidence="10">DSM 21772</strain>
    </source>
</reference>
<evidence type="ECO:0000256" key="7">
    <source>
        <dbReference type="ARBA" id="ARBA00023136"/>
    </source>
</evidence>
<feature type="transmembrane region" description="Helical" evidence="8">
    <location>
        <begin position="288"/>
        <end position="314"/>
    </location>
</feature>
<accession>A0A1H1N9P9</accession>
<evidence type="ECO:0000256" key="4">
    <source>
        <dbReference type="ARBA" id="ARBA00022475"/>
    </source>
</evidence>
<dbReference type="GO" id="GO:0005886">
    <property type="term" value="C:plasma membrane"/>
    <property type="evidence" value="ECO:0007669"/>
    <property type="project" value="UniProtKB-SubCell"/>
</dbReference>
<feature type="transmembrane region" description="Helical" evidence="8">
    <location>
        <begin position="191"/>
        <end position="214"/>
    </location>
</feature>